<dbReference type="Proteomes" id="UP000432516">
    <property type="component" value="Unassembled WGS sequence"/>
</dbReference>
<accession>A0A7K0I629</accession>
<gene>
    <name evidence="1" type="ORF">GKD68_23575</name>
</gene>
<feature type="non-terminal residue" evidence="1">
    <location>
        <position position="246"/>
    </location>
</feature>
<evidence type="ECO:0000313" key="2">
    <source>
        <dbReference type="Proteomes" id="UP000432516"/>
    </source>
</evidence>
<protein>
    <submittedName>
        <fullName evidence="1">DUF2075 domain-containing protein</fullName>
    </submittedName>
</protein>
<dbReference type="AlphaFoldDB" id="A0A7K0I629"/>
<sequence>MNSFYAASSENFFQDVKQGRFQQLMIENASRQNINVGEAEQRSYKASGQKIKELLKAGRIKDVYLVFELMVPYSGCRIDCMIFGCDSEDGKNVMHIELKQWSEDGIFPASSAGNFVEAYTGGKIQTAAHPSQQVKGYHGYLKAFVEAVSTDSLNLQGCAYCFNYIRKDDDGVLFNPKFDVLQEEFRTYAANEKDELAGLLHTLFSHGSGEAVFNEFCFSPLYPSVNLLENISDILTLNDKLSLVGK</sequence>
<dbReference type="EMBL" id="WKNE01000127">
    <property type="protein sequence ID" value="MRZ57660.1"/>
    <property type="molecule type" value="Genomic_DNA"/>
</dbReference>
<name>A0A7K0I629_PARDI</name>
<reference evidence="1 2" key="1">
    <citation type="journal article" date="2019" name="Nat. Med.">
        <title>A library of human gut bacterial isolates paired with longitudinal multiomics data enables mechanistic microbiome research.</title>
        <authorList>
            <person name="Poyet M."/>
            <person name="Groussin M."/>
            <person name="Gibbons S.M."/>
            <person name="Avila-Pacheco J."/>
            <person name="Jiang X."/>
            <person name="Kearney S.M."/>
            <person name="Perrotta A.R."/>
            <person name="Berdy B."/>
            <person name="Zhao S."/>
            <person name="Lieberman T.D."/>
            <person name="Swanson P.K."/>
            <person name="Smith M."/>
            <person name="Roesemann S."/>
            <person name="Alexander J.E."/>
            <person name="Rich S.A."/>
            <person name="Livny J."/>
            <person name="Vlamakis H."/>
            <person name="Clish C."/>
            <person name="Bullock K."/>
            <person name="Deik A."/>
            <person name="Scott J."/>
            <person name="Pierce K.A."/>
            <person name="Xavier R.J."/>
            <person name="Alm E.J."/>
        </authorList>
    </citation>
    <scope>NUCLEOTIDE SEQUENCE [LARGE SCALE GENOMIC DNA]</scope>
    <source>
        <strain evidence="1 2">BIOML-A2</strain>
    </source>
</reference>
<evidence type="ECO:0000313" key="1">
    <source>
        <dbReference type="EMBL" id="MRZ57660.1"/>
    </source>
</evidence>
<comment type="caution">
    <text evidence="1">The sequence shown here is derived from an EMBL/GenBank/DDBJ whole genome shotgun (WGS) entry which is preliminary data.</text>
</comment>
<proteinExistence type="predicted"/>
<organism evidence="1 2">
    <name type="scientific">Parabacteroides distasonis</name>
    <dbReference type="NCBI Taxonomy" id="823"/>
    <lineage>
        <taxon>Bacteria</taxon>
        <taxon>Pseudomonadati</taxon>
        <taxon>Bacteroidota</taxon>
        <taxon>Bacteroidia</taxon>
        <taxon>Bacteroidales</taxon>
        <taxon>Tannerellaceae</taxon>
        <taxon>Parabacteroides</taxon>
    </lineage>
</organism>